<comment type="activity regulation">
    <text evidence="12">Activated by a monovalent cation that binds near, but not in, the active site. The most likely occupant of the site in vivo is potassium. Ion binding induces a conformational change that may alter substrate affinity.</text>
</comment>
<proteinExistence type="inferred from homology"/>
<keyword evidence="15" id="KW-1185">Reference proteome</keyword>
<dbReference type="InterPro" id="IPR002173">
    <property type="entry name" value="Carboh/pur_kinase_PfkB_CS"/>
</dbReference>
<comment type="function">
    <text evidence="12">Catalyzes the phosphorylation of ribose at O-5 in a reaction requiring ATP and magnesium. The resulting D-ribose-5-phosphate can then be used either for sythesis of nucleotides, histidine, and tryptophan, or as a component of the pentose phosphate pathway.</text>
</comment>
<dbReference type="GO" id="GO:0019303">
    <property type="term" value="P:D-ribose catabolic process"/>
    <property type="evidence" value="ECO:0007669"/>
    <property type="project" value="UniProtKB-UniRule"/>
</dbReference>
<protein>
    <recommendedName>
        <fullName evidence="3 12">Ribokinase</fullName>
        <shortName evidence="12">RK</shortName>
        <ecNumber evidence="2 12">2.7.1.15</ecNumber>
    </recommendedName>
</protein>
<feature type="binding site" evidence="12">
    <location>
        <position position="283"/>
    </location>
    <ligand>
        <name>K(+)</name>
        <dbReference type="ChEBI" id="CHEBI:29103"/>
    </ligand>
</feature>
<comment type="subunit">
    <text evidence="12">Homodimer.</text>
</comment>
<dbReference type="STRING" id="1437875.CFRA_08860"/>
<feature type="binding site" evidence="12">
    <location>
        <position position="288"/>
    </location>
    <ligand>
        <name>K(+)</name>
        <dbReference type="ChEBI" id="CHEBI:29103"/>
    </ligand>
</feature>
<keyword evidence="7 12" id="KW-0418">Kinase</keyword>
<feature type="binding site" evidence="12">
    <location>
        <position position="247"/>
    </location>
    <ligand>
        <name>K(+)</name>
        <dbReference type="ChEBI" id="CHEBI:29103"/>
    </ligand>
</feature>
<evidence type="ECO:0000256" key="10">
    <source>
        <dbReference type="ARBA" id="ARBA00022958"/>
    </source>
</evidence>
<comment type="cofactor">
    <cofactor evidence="12">
        <name>Mg(2+)</name>
        <dbReference type="ChEBI" id="CHEBI:18420"/>
    </cofactor>
    <text evidence="12">Requires a divalent cation, most likely magnesium in vivo, as an electrophilic catalyst to aid phosphoryl group transfer. It is the chelate of the metal and the nucleotide that is the actual substrate.</text>
</comment>
<name>A0A1L7CU40_9CORY</name>
<keyword evidence="11 12" id="KW-0119">Carbohydrate metabolism</keyword>
<feature type="binding site" evidence="12">
    <location>
        <begin position="11"/>
        <end position="13"/>
    </location>
    <ligand>
        <name>substrate</name>
    </ligand>
</feature>
<dbReference type="OrthoDB" id="9775849at2"/>
<dbReference type="GO" id="GO:0004747">
    <property type="term" value="F:ribokinase activity"/>
    <property type="evidence" value="ECO:0007669"/>
    <property type="project" value="UniProtKB-UniRule"/>
</dbReference>
<dbReference type="Pfam" id="PF00294">
    <property type="entry name" value="PfkB"/>
    <property type="match status" value="1"/>
</dbReference>
<dbReference type="Gene3D" id="3.40.1190.20">
    <property type="match status" value="1"/>
</dbReference>
<dbReference type="RefSeq" id="WP_075664331.1">
    <property type="nucleotide sequence ID" value="NZ_CP009247.1"/>
</dbReference>
<dbReference type="GO" id="GO:0005829">
    <property type="term" value="C:cytosol"/>
    <property type="evidence" value="ECO:0007669"/>
    <property type="project" value="TreeGrafter"/>
</dbReference>
<keyword evidence="12" id="KW-0963">Cytoplasm</keyword>
<feature type="binding site" evidence="12">
    <location>
        <position position="286"/>
    </location>
    <ligand>
        <name>K(+)</name>
        <dbReference type="ChEBI" id="CHEBI:29103"/>
    </ligand>
</feature>
<comment type="subcellular location">
    <subcellularLocation>
        <location evidence="12">Cytoplasm</location>
    </subcellularLocation>
</comment>
<feature type="active site" description="Proton acceptor" evidence="12">
    <location>
        <position position="253"/>
    </location>
</feature>
<evidence type="ECO:0000256" key="5">
    <source>
        <dbReference type="ARBA" id="ARBA00022723"/>
    </source>
</evidence>
<dbReference type="CDD" id="cd01174">
    <property type="entry name" value="ribokinase"/>
    <property type="match status" value="1"/>
</dbReference>
<evidence type="ECO:0000259" key="13">
    <source>
        <dbReference type="Pfam" id="PF00294"/>
    </source>
</evidence>
<comment type="similarity">
    <text evidence="12">Belongs to the carbohydrate kinase PfkB family. Ribokinase subfamily.</text>
</comment>
<accession>A0A1L7CU40</accession>
<evidence type="ECO:0000256" key="2">
    <source>
        <dbReference type="ARBA" id="ARBA00012035"/>
    </source>
</evidence>
<dbReference type="InterPro" id="IPR011877">
    <property type="entry name" value="Ribokinase"/>
</dbReference>
<dbReference type="Proteomes" id="UP000185434">
    <property type="component" value="Chromosome"/>
</dbReference>
<feature type="binding site" evidence="12">
    <location>
        <begin position="221"/>
        <end position="226"/>
    </location>
    <ligand>
        <name>ATP</name>
        <dbReference type="ChEBI" id="CHEBI:30616"/>
    </ligand>
</feature>
<dbReference type="PRINTS" id="PR00990">
    <property type="entry name" value="RIBOKINASE"/>
</dbReference>
<dbReference type="AlphaFoldDB" id="A0A1L7CU40"/>
<comment type="catalytic activity">
    <reaction evidence="12">
        <text>D-ribose + ATP = D-ribose 5-phosphate + ADP + H(+)</text>
        <dbReference type="Rhea" id="RHEA:13697"/>
        <dbReference type="ChEBI" id="CHEBI:15378"/>
        <dbReference type="ChEBI" id="CHEBI:30616"/>
        <dbReference type="ChEBI" id="CHEBI:47013"/>
        <dbReference type="ChEBI" id="CHEBI:78346"/>
        <dbReference type="ChEBI" id="CHEBI:456216"/>
        <dbReference type="EC" id="2.7.1.15"/>
    </reaction>
</comment>
<feature type="binding site" evidence="12">
    <location>
        <position position="253"/>
    </location>
    <ligand>
        <name>substrate</name>
    </ligand>
</feature>
<dbReference type="PANTHER" id="PTHR10584:SF166">
    <property type="entry name" value="RIBOKINASE"/>
    <property type="match status" value="1"/>
</dbReference>
<keyword evidence="4 12" id="KW-0808">Transferase</keyword>
<comment type="caution">
    <text evidence="12">Lacks conserved residue(s) required for the propagation of feature annotation.</text>
</comment>
<keyword evidence="9 12" id="KW-0460">Magnesium</keyword>
<dbReference type="InterPro" id="IPR029056">
    <property type="entry name" value="Ribokinase-like"/>
</dbReference>
<dbReference type="InterPro" id="IPR011611">
    <property type="entry name" value="PfkB_dom"/>
</dbReference>
<feature type="binding site" evidence="12">
    <location>
        <position position="292"/>
    </location>
    <ligand>
        <name>K(+)</name>
        <dbReference type="ChEBI" id="CHEBI:29103"/>
    </ligand>
</feature>
<dbReference type="KEGG" id="cfk:CFRA_08860"/>
<comment type="similarity">
    <text evidence="1">Belongs to the carbohydrate kinase pfkB family.</text>
</comment>
<dbReference type="SUPFAM" id="SSF53613">
    <property type="entry name" value="Ribokinase-like"/>
    <property type="match status" value="1"/>
</dbReference>
<keyword evidence="8 12" id="KW-0067">ATP-binding</keyword>
<feature type="domain" description="Carbohydrate kinase PfkB" evidence="13">
    <location>
        <begin position="1"/>
        <end position="294"/>
    </location>
</feature>
<keyword evidence="10 12" id="KW-0630">Potassium</keyword>
<evidence type="ECO:0000256" key="3">
    <source>
        <dbReference type="ARBA" id="ARBA00016943"/>
    </source>
</evidence>
<feature type="binding site" evidence="12">
    <location>
        <begin position="39"/>
        <end position="43"/>
    </location>
    <ligand>
        <name>substrate</name>
    </ligand>
</feature>
<organism evidence="14 15">
    <name type="scientific">Corynebacterium frankenforstense DSM 45800</name>
    <dbReference type="NCBI Taxonomy" id="1437875"/>
    <lineage>
        <taxon>Bacteria</taxon>
        <taxon>Bacillati</taxon>
        <taxon>Actinomycetota</taxon>
        <taxon>Actinomycetes</taxon>
        <taxon>Mycobacteriales</taxon>
        <taxon>Corynebacteriaceae</taxon>
        <taxon>Corynebacterium</taxon>
    </lineage>
</organism>
<evidence type="ECO:0000256" key="6">
    <source>
        <dbReference type="ARBA" id="ARBA00022741"/>
    </source>
</evidence>
<dbReference type="GO" id="GO:0046872">
    <property type="term" value="F:metal ion binding"/>
    <property type="evidence" value="ECO:0007669"/>
    <property type="project" value="UniProtKB-KW"/>
</dbReference>
<dbReference type="PANTHER" id="PTHR10584">
    <property type="entry name" value="SUGAR KINASE"/>
    <property type="match status" value="1"/>
</dbReference>
<evidence type="ECO:0000256" key="7">
    <source>
        <dbReference type="ARBA" id="ARBA00022777"/>
    </source>
</evidence>
<feature type="binding site" evidence="12">
    <location>
        <begin position="252"/>
        <end position="253"/>
    </location>
    <ligand>
        <name>ATP</name>
        <dbReference type="ChEBI" id="CHEBI:30616"/>
    </ligand>
</feature>
<evidence type="ECO:0000256" key="8">
    <source>
        <dbReference type="ARBA" id="ARBA00022840"/>
    </source>
</evidence>
<dbReference type="UniPathway" id="UPA00916">
    <property type="reaction ID" value="UER00889"/>
</dbReference>
<gene>
    <name evidence="12" type="primary">rbsK</name>
    <name evidence="14" type="ORF">CFRA_08860</name>
</gene>
<evidence type="ECO:0000256" key="12">
    <source>
        <dbReference type="HAMAP-Rule" id="MF_01987"/>
    </source>
</evidence>
<dbReference type="EMBL" id="CP009247">
    <property type="protein sequence ID" value="APT89341.1"/>
    <property type="molecule type" value="Genomic_DNA"/>
</dbReference>
<dbReference type="EC" id="2.7.1.15" evidence="2 12"/>
<comment type="pathway">
    <text evidence="12">Carbohydrate metabolism; D-ribose degradation; D-ribose 5-phosphate from beta-D-ribopyranose: step 2/2.</text>
</comment>
<dbReference type="HAMAP" id="MF_01987">
    <property type="entry name" value="Ribokinase"/>
    <property type="match status" value="1"/>
</dbReference>
<feature type="binding site" evidence="12">
    <location>
        <position position="249"/>
    </location>
    <ligand>
        <name>K(+)</name>
        <dbReference type="ChEBI" id="CHEBI:29103"/>
    </ligand>
</feature>
<evidence type="ECO:0000313" key="15">
    <source>
        <dbReference type="Proteomes" id="UP000185434"/>
    </source>
</evidence>
<dbReference type="InterPro" id="IPR002139">
    <property type="entry name" value="Ribo/fructo_kinase"/>
</dbReference>
<evidence type="ECO:0000256" key="1">
    <source>
        <dbReference type="ARBA" id="ARBA00005380"/>
    </source>
</evidence>
<evidence type="ECO:0000313" key="14">
    <source>
        <dbReference type="EMBL" id="APT89341.1"/>
    </source>
</evidence>
<dbReference type="GO" id="GO:0005524">
    <property type="term" value="F:ATP binding"/>
    <property type="evidence" value="ECO:0007669"/>
    <property type="project" value="UniProtKB-UniRule"/>
</dbReference>
<feature type="binding site" evidence="12">
    <location>
        <position position="183"/>
    </location>
    <ligand>
        <name>ATP</name>
        <dbReference type="ChEBI" id="CHEBI:30616"/>
    </ligand>
</feature>
<sequence>MSKIVVVGSINADLNTRVARHPQPGETLMATGGGITAGGKGANQAVAAARLGAEVAMVGAVGRDAYAAPATELLRDAGVDLAAVAETDETTGLAVITVDAAGENTILVVAGANGTVDAAAVEKARDLIAGAEVVLLQGEIPAEGFAAAVAIAREAGVRVVVNLAPVIEVDRDALLAADPLMANEHEAGLILDQLGAGIDSEDPGRLAAALLEVGFPSVLLTLGAAGAMVADAEGTTAIPTPRIEAVDTVGAGDAFAGAYVARLVAGDTIRDAARYAARVGAFAATGRGAQASYPRVGDALPEV</sequence>
<evidence type="ECO:0000256" key="11">
    <source>
        <dbReference type="ARBA" id="ARBA00023277"/>
    </source>
</evidence>
<reference evidence="14 15" key="1">
    <citation type="submission" date="2014-08" db="EMBL/GenBank/DDBJ databases">
        <title>Complete genome sequence of Corynebacterium frankenforstense ST18(T) (=DSM 45800(T)), isolated from raw cow milk.</title>
        <authorList>
            <person name="Ruckert C."/>
            <person name="Albersmeier A."/>
            <person name="Winkler A."/>
            <person name="Lipski A."/>
            <person name="Kalinowski J."/>
        </authorList>
    </citation>
    <scope>NUCLEOTIDE SEQUENCE [LARGE SCALE GENOMIC DNA]</scope>
    <source>
        <strain evidence="14 15">ST18</strain>
    </source>
</reference>
<dbReference type="PROSITE" id="PS00584">
    <property type="entry name" value="PFKB_KINASES_2"/>
    <property type="match status" value="1"/>
</dbReference>
<feature type="binding site" evidence="12">
    <location>
        <position position="139"/>
    </location>
    <ligand>
        <name>substrate</name>
    </ligand>
</feature>
<keyword evidence="6 12" id="KW-0547">Nucleotide-binding</keyword>
<evidence type="ECO:0000256" key="9">
    <source>
        <dbReference type="ARBA" id="ARBA00022842"/>
    </source>
</evidence>
<evidence type="ECO:0000256" key="4">
    <source>
        <dbReference type="ARBA" id="ARBA00022679"/>
    </source>
</evidence>
<keyword evidence="5 12" id="KW-0479">Metal-binding</keyword>